<name>A0A4Y2TK71_ARAVE</name>
<keyword evidence="1" id="KW-0472">Membrane</keyword>
<evidence type="ECO:0000313" key="3">
    <source>
        <dbReference type="Proteomes" id="UP000499080"/>
    </source>
</evidence>
<keyword evidence="3" id="KW-1185">Reference proteome</keyword>
<reference evidence="2 3" key="1">
    <citation type="journal article" date="2019" name="Sci. Rep.">
        <title>Orb-weaving spider Araneus ventricosus genome elucidates the spidroin gene catalogue.</title>
        <authorList>
            <person name="Kono N."/>
            <person name="Nakamura H."/>
            <person name="Ohtoshi R."/>
            <person name="Moran D.A.P."/>
            <person name="Shinohara A."/>
            <person name="Yoshida Y."/>
            <person name="Fujiwara M."/>
            <person name="Mori M."/>
            <person name="Tomita M."/>
            <person name="Arakawa K."/>
        </authorList>
    </citation>
    <scope>NUCLEOTIDE SEQUENCE [LARGE SCALE GENOMIC DNA]</scope>
</reference>
<proteinExistence type="predicted"/>
<accession>A0A4Y2TK71</accession>
<keyword evidence="1" id="KW-0812">Transmembrane</keyword>
<comment type="caution">
    <text evidence="2">The sequence shown here is derived from an EMBL/GenBank/DDBJ whole genome shotgun (WGS) entry which is preliminary data.</text>
</comment>
<keyword evidence="1" id="KW-1133">Transmembrane helix</keyword>
<feature type="transmembrane region" description="Helical" evidence="1">
    <location>
        <begin position="71"/>
        <end position="91"/>
    </location>
</feature>
<sequence>MREQTLRNGSFASGSPNERSRWQWATHLRATTPGSKIGRTANCLQKVRINSSAPTGSFAFVRKWLEEREKFLSFFFFVIVPITVEHRLGVFQATDPLMRRRIFEILISNFEYCEFIATKANSFQCINFNGIYIYLPRYRRKFLKFS</sequence>
<gene>
    <name evidence="2" type="ORF">AVEN_260913_1</name>
</gene>
<dbReference type="EMBL" id="BGPR01028365">
    <property type="protein sequence ID" value="GBN99485.1"/>
    <property type="molecule type" value="Genomic_DNA"/>
</dbReference>
<protein>
    <submittedName>
        <fullName evidence="2">Uncharacterized protein</fullName>
    </submittedName>
</protein>
<evidence type="ECO:0000313" key="2">
    <source>
        <dbReference type="EMBL" id="GBN99485.1"/>
    </source>
</evidence>
<organism evidence="2 3">
    <name type="scientific">Araneus ventricosus</name>
    <name type="common">Orbweaver spider</name>
    <name type="synonym">Epeira ventricosa</name>
    <dbReference type="NCBI Taxonomy" id="182803"/>
    <lineage>
        <taxon>Eukaryota</taxon>
        <taxon>Metazoa</taxon>
        <taxon>Ecdysozoa</taxon>
        <taxon>Arthropoda</taxon>
        <taxon>Chelicerata</taxon>
        <taxon>Arachnida</taxon>
        <taxon>Araneae</taxon>
        <taxon>Araneomorphae</taxon>
        <taxon>Entelegynae</taxon>
        <taxon>Araneoidea</taxon>
        <taxon>Araneidae</taxon>
        <taxon>Araneus</taxon>
    </lineage>
</organism>
<evidence type="ECO:0000256" key="1">
    <source>
        <dbReference type="SAM" id="Phobius"/>
    </source>
</evidence>
<dbReference type="Proteomes" id="UP000499080">
    <property type="component" value="Unassembled WGS sequence"/>
</dbReference>
<dbReference type="AlphaFoldDB" id="A0A4Y2TK71"/>